<comment type="caution">
    <text evidence="2">The sequence shown here is derived from an EMBL/GenBank/DDBJ whole genome shotgun (WGS) entry which is preliminary data.</text>
</comment>
<dbReference type="EMBL" id="CAICTM010000160">
    <property type="protein sequence ID" value="CAB9503281.1"/>
    <property type="molecule type" value="Genomic_DNA"/>
</dbReference>
<evidence type="ECO:0000313" key="2">
    <source>
        <dbReference type="EMBL" id="CAB9503281.1"/>
    </source>
</evidence>
<sequence length="128" mass="13050">MPESNAAAKRRTFKANRAAGLGDESGRLTRVKEPPKMSKCTVCQLELKITKTNTELTAHATSKHGSTLDACFPGASAVAAELAAGGKKGGGSAGGPTKKQQKAKNADDLDDLLSAGLSAGAGKKRGKK</sequence>
<dbReference type="OrthoDB" id="370932at2759"/>
<feature type="region of interest" description="Disordered" evidence="1">
    <location>
        <begin position="83"/>
        <end position="110"/>
    </location>
</feature>
<gene>
    <name evidence="2" type="ORF">SEMRO_161_G072460.1</name>
</gene>
<evidence type="ECO:0000256" key="1">
    <source>
        <dbReference type="SAM" id="MobiDB-lite"/>
    </source>
</evidence>
<dbReference type="InterPro" id="IPR026939">
    <property type="entry name" value="ZNF706/At2g23090_sf"/>
</dbReference>
<reference evidence="2" key="1">
    <citation type="submission" date="2020-06" db="EMBL/GenBank/DDBJ databases">
        <authorList>
            <consortium name="Plant Systems Biology data submission"/>
        </authorList>
    </citation>
    <scope>NUCLEOTIDE SEQUENCE</scope>
    <source>
        <strain evidence="2">D6</strain>
    </source>
</reference>
<feature type="region of interest" description="Disordered" evidence="1">
    <location>
        <begin position="1"/>
        <end position="35"/>
    </location>
</feature>
<dbReference type="Proteomes" id="UP001153069">
    <property type="component" value="Unassembled WGS sequence"/>
</dbReference>
<feature type="compositionally biased region" description="Basic and acidic residues" evidence="1">
    <location>
        <begin position="24"/>
        <end position="35"/>
    </location>
</feature>
<accession>A0A9N8DME8</accession>
<keyword evidence="3" id="KW-1185">Reference proteome</keyword>
<dbReference type="AlphaFoldDB" id="A0A9N8DME8"/>
<protein>
    <submittedName>
        <fullName evidence="2">Uncharacterized protein</fullName>
    </submittedName>
</protein>
<organism evidence="2 3">
    <name type="scientific">Seminavis robusta</name>
    <dbReference type="NCBI Taxonomy" id="568900"/>
    <lineage>
        <taxon>Eukaryota</taxon>
        <taxon>Sar</taxon>
        <taxon>Stramenopiles</taxon>
        <taxon>Ochrophyta</taxon>
        <taxon>Bacillariophyta</taxon>
        <taxon>Bacillariophyceae</taxon>
        <taxon>Bacillariophycidae</taxon>
        <taxon>Naviculales</taxon>
        <taxon>Naviculaceae</taxon>
        <taxon>Seminavis</taxon>
    </lineage>
</organism>
<proteinExistence type="predicted"/>
<evidence type="ECO:0000313" key="3">
    <source>
        <dbReference type="Proteomes" id="UP001153069"/>
    </source>
</evidence>
<dbReference type="SUPFAM" id="SSF118359">
    <property type="entry name" value="Expressed protein At2g23090/F21P24.15"/>
    <property type="match status" value="1"/>
</dbReference>
<dbReference type="Gene3D" id="4.10.1050.10">
    <property type="entry name" value="At2g23090-like"/>
    <property type="match status" value="1"/>
</dbReference>
<name>A0A9N8DME8_9STRA</name>